<organism evidence="3 6">
    <name type="scientific">Pseudomonas aeruginosa</name>
    <dbReference type="NCBI Taxonomy" id="287"/>
    <lineage>
        <taxon>Bacteria</taxon>
        <taxon>Pseudomonadati</taxon>
        <taxon>Pseudomonadota</taxon>
        <taxon>Gammaproteobacteria</taxon>
        <taxon>Pseudomonadales</taxon>
        <taxon>Pseudomonadaceae</taxon>
        <taxon>Pseudomonas</taxon>
    </lineage>
</organism>
<dbReference type="AlphaFoldDB" id="A0A0D7MD54"/>
<accession>A0A0D7MD54</accession>
<protein>
    <submittedName>
        <fullName evidence="4">DUF1348 domain-containing protein</fullName>
    </submittedName>
    <submittedName>
        <fullName evidence="3">DUF1348 family protein</fullName>
    </submittedName>
</protein>
<dbReference type="InterPro" id="IPR009783">
    <property type="entry name" value="DUF1348"/>
</dbReference>
<evidence type="ECO:0000313" key="7">
    <source>
        <dbReference type="Proteomes" id="UP000284767"/>
    </source>
</evidence>
<evidence type="ECO:0000313" key="2">
    <source>
        <dbReference type="EMBL" id="OTI54968.1"/>
    </source>
</evidence>
<evidence type="ECO:0000313" key="1">
    <source>
        <dbReference type="EMBL" id="MZZ15552.1"/>
    </source>
</evidence>
<accession>A0A1S1BVW2</accession>
<dbReference type="Proteomes" id="UP000194857">
    <property type="component" value="Unassembled WGS sequence"/>
</dbReference>
<reference evidence="4 7" key="2">
    <citation type="submission" date="2017-08" db="EMBL/GenBank/DDBJ databases">
        <authorList>
            <person name="Feschi L."/>
            <person name="Jeukens J."/>
            <person name="Emond-Rheault J.-G."/>
            <person name="Kukavica-Ibrulj I."/>
            <person name="Boyle B."/>
            <person name="Levesque R.C."/>
        </authorList>
    </citation>
    <scope>NUCLEOTIDE SEQUENCE [LARGE SCALE GENOMIC DNA]</scope>
    <source>
        <strain evidence="4 7">PA-W36</strain>
    </source>
</reference>
<dbReference type="InterPro" id="IPR032710">
    <property type="entry name" value="NTF2-like_dom_sf"/>
</dbReference>
<dbReference type="Gene3D" id="3.10.450.50">
    <property type="match status" value="1"/>
</dbReference>
<reference evidence="3 6" key="3">
    <citation type="submission" date="2018-07" db="EMBL/GenBank/DDBJ databases">
        <title>Mechanisms of high-level aminoglycoside resistance among Gram-negative pathogens in Brazil.</title>
        <authorList>
            <person name="Ballaben A.S."/>
            <person name="Darini A.L.C."/>
            <person name="Doi Y."/>
        </authorList>
    </citation>
    <scope>NUCLEOTIDE SEQUENCE [LARGE SCALE GENOMIC DNA]</scope>
    <source>
        <strain evidence="3 6">B2-305</strain>
    </source>
</reference>
<gene>
    <name evidence="2" type="ORF">CAZ10_35585</name>
    <name evidence="3" type="ORF">DT376_21920</name>
    <name evidence="1" type="ORF">GUL26_25150</name>
    <name evidence="4" type="ORF">IPC1295_31750</name>
</gene>
<dbReference type="Proteomes" id="UP000644192">
    <property type="component" value="Unassembled WGS sequence"/>
</dbReference>
<evidence type="ECO:0000313" key="5">
    <source>
        <dbReference type="Proteomes" id="UP000194857"/>
    </source>
</evidence>
<dbReference type="Pfam" id="PF07080">
    <property type="entry name" value="DUF1348"/>
    <property type="match status" value="1"/>
</dbReference>
<dbReference type="SUPFAM" id="SSF54427">
    <property type="entry name" value="NTF2-like"/>
    <property type="match status" value="1"/>
</dbReference>
<dbReference type="PANTHER" id="PTHR31757">
    <property type="entry name" value="SLL0781 PROTEIN"/>
    <property type="match status" value="1"/>
</dbReference>
<dbReference type="Proteomes" id="UP000253594">
    <property type="component" value="Unassembled WGS sequence"/>
</dbReference>
<dbReference type="OMA" id="VRFQYEC"/>
<dbReference type="EMBL" id="NFFZ01000035">
    <property type="protein sequence ID" value="OTI54968.1"/>
    <property type="molecule type" value="Genomic_DNA"/>
</dbReference>
<reference evidence="2 5" key="1">
    <citation type="submission" date="2017-05" db="EMBL/GenBank/DDBJ databases">
        <authorList>
            <person name="Song R."/>
            <person name="Chenine A.L."/>
            <person name="Ruprecht R.M."/>
        </authorList>
    </citation>
    <scope>NUCLEOTIDE SEQUENCE [LARGE SCALE GENOMIC DNA]</scope>
    <source>
        <strain evidence="2 5">S567_C10_BS</strain>
    </source>
</reference>
<dbReference type="RefSeq" id="WP_003106041.1">
    <property type="nucleotide sequence ID" value="NZ_AP014839.1"/>
</dbReference>
<sequence>MSDVRPPLPPFTAETAAQKVRAAEDGWNSRDPQRVSLAYSPDSVWRNRSTFVRGRERIVEFLSGKWQREQEYRLIKELWAFTGNRIAVRFAYEWHDDSGNWFRSYGNENWAFDEQGLMYERHASINDLPIREDQRLFRWPLGRRPDNHPSLGELGL</sequence>
<dbReference type="EMBL" id="WXZT01000019">
    <property type="protein sequence ID" value="MZZ15552.1"/>
    <property type="molecule type" value="Genomic_DNA"/>
</dbReference>
<dbReference type="PANTHER" id="PTHR31757:SF0">
    <property type="entry name" value="SLL0781 PROTEIN"/>
    <property type="match status" value="1"/>
</dbReference>
<reference evidence="1" key="5">
    <citation type="submission" date="2020-01" db="EMBL/GenBank/DDBJ databases">
        <title>Bacteria Cultured from War Wounds Associated with the Conflict in Eastern Ukraine.</title>
        <authorList>
            <person name="Snesrud E."/>
            <person name="Galac M.R."/>
            <person name="Mc Gann P."/>
            <person name="Valentine K."/>
            <person name="Viacheslav K."/>
        </authorList>
    </citation>
    <scope>NUCLEOTIDE SEQUENCE</scope>
    <source>
        <strain evidence="1">VNMU148</strain>
    </source>
</reference>
<evidence type="ECO:0000313" key="6">
    <source>
        <dbReference type="Proteomes" id="UP000253594"/>
    </source>
</evidence>
<evidence type="ECO:0000313" key="3">
    <source>
        <dbReference type="EMBL" id="RCI72776.1"/>
    </source>
</evidence>
<dbReference type="EMBL" id="QORE01000825">
    <property type="protein sequence ID" value="RCI72776.1"/>
    <property type="molecule type" value="Genomic_DNA"/>
</dbReference>
<dbReference type="EMBL" id="NSNE01000032">
    <property type="protein sequence ID" value="RPM03337.1"/>
    <property type="molecule type" value="Genomic_DNA"/>
</dbReference>
<comment type="caution">
    <text evidence="3">The sequence shown here is derived from an EMBL/GenBank/DDBJ whole genome shotgun (WGS) entry which is preliminary data.</text>
</comment>
<proteinExistence type="predicted"/>
<name>A0A0D7MD54_PSEAI</name>
<reference evidence="4 7" key="4">
    <citation type="submission" date="2019-01" db="EMBL/GenBank/DDBJ databases">
        <title>The Pseudomonas aeruginosa pan-genome provides new insights on its population structure, horizontal gene transfer and pathogenicity.</title>
        <authorList>
            <person name="Freschi L."/>
            <person name="Vincent A.T."/>
            <person name="Jeukens J."/>
            <person name="Emond-Rheault J.-G."/>
            <person name="Kukavica-Ibrulj I."/>
            <person name="Dupont M.-J."/>
            <person name="Charette S.J."/>
            <person name="Boyle B."/>
            <person name="Levesque R.C."/>
        </authorList>
    </citation>
    <scope>NUCLEOTIDE SEQUENCE [LARGE SCALE GENOMIC DNA]</scope>
    <source>
        <strain evidence="4 7">PA-W36</strain>
    </source>
</reference>
<evidence type="ECO:0000313" key="4">
    <source>
        <dbReference type="EMBL" id="RPM03337.1"/>
    </source>
</evidence>
<dbReference type="Proteomes" id="UP000284767">
    <property type="component" value="Unassembled WGS sequence"/>
</dbReference>